<protein>
    <submittedName>
        <fullName evidence="1">DNA-binding protein</fullName>
    </submittedName>
</protein>
<keyword evidence="2" id="KW-1185">Reference proteome</keyword>
<dbReference type="OrthoDB" id="5589102at2"/>
<dbReference type="Proteomes" id="UP000249016">
    <property type="component" value="Unassembled WGS sequence"/>
</dbReference>
<dbReference type="InterPro" id="IPR016908">
    <property type="entry name" value="UCP029037"/>
</dbReference>
<evidence type="ECO:0000313" key="2">
    <source>
        <dbReference type="Proteomes" id="UP000249016"/>
    </source>
</evidence>
<evidence type="ECO:0000313" key="1">
    <source>
        <dbReference type="EMBL" id="RAI76856.1"/>
    </source>
</evidence>
<gene>
    <name evidence="1" type="ORF">HMF3257_26650</name>
</gene>
<dbReference type="GO" id="GO:0003677">
    <property type="term" value="F:DNA binding"/>
    <property type="evidence" value="ECO:0007669"/>
    <property type="project" value="UniProtKB-KW"/>
</dbReference>
<reference evidence="1 2" key="1">
    <citation type="submission" date="2018-06" db="EMBL/GenBank/DDBJ databases">
        <title>Spirosoma sp. HMF3257 Genome sequencing and assembly.</title>
        <authorList>
            <person name="Kang H."/>
            <person name="Cha I."/>
            <person name="Kim H."/>
            <person name="Kang J."/>
            <person name="Joh K."/>
        </authorList>
    </citation>
    <scope>NUCLEOTIDE SEQUENCE [LARGE SCALE GENOMIC DNA]</scope>
    <source>
        <strain evidence="1 2">HMF3257</strain>
    </source>
</reference>
<dbReference type="EMBL" id="QLII01000001">
    <property type="protein sequence ID" value="RAI76856.1"/>
    <property type="molecule type" value="Genomic_DNA"/>
</dbReference>
<dbReference type="Pfam" id="PF10071">
    <property type="entry name" value="DUF2310"/>
    <property type="match status" value="1"/>
</dbReference>
<keyword evidence="1" id="KW-0238">DNA-binding</keyword>
<dbReference type="RefSeq" id="WP_111346919.1">
    <property type="nucleotide sequence ID" value="NZ_QLII01000001.1"/>
</dbReference>
<proteinExistence type="predicted"/>
<organism evidence="1 2">
    <name type="scientific">Spirosoma telluris</name>
    <dbReference type="NCBI Taxonomy" id="2183553"/>
    <lineage>
        <taxon>Bacteria</taxon>
        <taxon>Pseudomonadati</taxon>
        <taxon>Bacteroidota</taxon>
        <taxon>Cytophagia</taxon>
        <taxon>Cytophagales</taxon>
        <taxon>Cytophagaceae</taxon>
        <taxon>Spirosoma</taxon>
    </lineage>
</organism>
<comment type="caution">
    <text evidence="1">The sequence shown here is derived from an EMBL/GenBank/DDBJ whole genome shotgun (WGS) entry which is preliminary data.</text>
</comment>
<sequence length="255" mass="29828">MYIQEISIDIKTKVDKDELIDEFGLLMSFYRGSGQTQGKIESQYIENDKIVCLPFTLEKTSLDKKFNNYYVNRQAKKVEELCNSRLIFKTVGKSYDSYKAPCNCKKSDFYILITNYITIQSPLTCGTCNKSVPLYRLPQYYDYGYMPILSWETNYISCDSLQMNCEVGERWALNQMQEITSQLSKQGLEICRKIEELTSIPTYYYLHNYKKFKGDQLTRLCPSCGKKWDLKTQLHNLYDFKCDKCKIVSTISPNS</sequence>
<dbReference type="AlphaFoldDB" id="A0A327NSD2"/>
<accession>A0A327NSD2</accession>
<name>A0A327NSD2_9BACT</name>